<evidence type="ECO:0000313" key="2">
    <source>
        <dbReference type="Proteomes" id="UP000002770"/>
    </source>
</evidence>
<dbReference type="HOGENOM" id="CLU_3235426_0_0_6"/>
<name>G9EMS8_9GAMM</name>
<dbReference type="AlphaFoldDB" id="G9EMS8"/>
<organism evidence="1 2">
    <name type="scientific">Legionella drancourtii LLAP12</name>
    <dbReference type="NCBI Taxonomy" id="658187"/>
    <lineage>
        <taxon>Bacteria</taxon>
        <taxon>Pseudomonadati</taxon>
        <taxon>Pseudomonadota</taxon>
        <taxon>Gammaproteobacteria</taxon>
        <taxon>Legionellales</taxon>
        <taxon>Legionellaceae</taxon>
        <taxon>Legionella</taxon>
    </lineage>
</organism>
<reference evidence="1 2" key="1">
    <citation type="journal article" date="2011" name="BMC Genomics">
        <title>Insight into cross-talk between intra-amoebal pathogens.</title>
        <authorList>
            <person name="Gimenez G."/>
            <person name="Bertelli C."/>
            <person name="Moliner C."/>
            <person name="Robert C."/>
            <person name="Raoult D."/>
            <person name="Fournier P.E."/>
            <person name="Greub G."/>
        </authorList>
    </citation>
    <scope>NUCLEOTIDE SEQUENCE [LARGE SCALE GENOMIC DNA]</scope>
    <source>
        <strain evidence="1 2">LLAP12</strain>
    </source>
</reference>
<evidence type="ECO:0000313" key="1">
    <source>
        <dbReference type="EMBL" id="EHL31472.1"/>
    </source>
</evidence>
<proteinExistence type="predicted"/>
<protein>
    <submittedName>
        <fullName evidence="1">Uncharacterized protein</fullName>
    </submittedName>
</protein>
<gene>
    <name evidence="1" type="ORF">LDG_6548</name>
</gene>
<dbReference type="Proteomes" id="UP000002770">
    <property type="component" value="Unassembled WGS sequence"/>
</dbReference>
<dbReference type="EMBL" id="JH413814">
    <property type="protein sequence ID" value="EHL31472.1"/>
    <property type="molecule type" value="Genomic_DNA"/>
</dbReference>
<dbReference type="InParanoid" id="G9EMS8"/>
<keyword evidence="2" id="KW-1185">Reference proteome</keyword>
<sequence length="43" mass="5314">MTRRCKRGVNLCFIIDHLWQKHTAQAFEIEFFRLNRVKSLIFF</sequence>
<accession>G9EMS8</accession>
<dbReference type="STRING" id="658187.LDG_6548"/>